<evidence type="ECO:0000313" key="5">
    <source>
        <dbReference type="Proteomes" id="UP001347796"/>
    </source>
</evidence>
<comment type="caution">
    <text evidence="4">The sequence shown here is derived from an EMBL/GenBank/DDBJ whole genome shotgun (WGS) entry which is preliminary data.</text>
</comment>
<evidence type="ECO:0000259" key="3">
    <source>
        <dbReference type="Pfam" id="PF07959"/>
    </source>
</evidence>
<dbReference type="EMBL" id="JAZGQO010000011">
    <property type="protein sequence ID" value="KAK6173154.1"/>
    <property type="molecule type" value="Genomic_DNA"/>
</dbReference>
<dbReference type="GO" id="GO:0042350">
    <property type="term" value="P:GDP-L-fucose biosynthetic process"/>
    <property type="evidence" value="ECO:0007669"/>
    <property type="project" value="UniProtKB-ARBA"/>
</dbReference>
<evidence type="ECO:0000313" key="4">
    <source>
        <dbReference type="EMBL" id="KAK6173154.1"/>
    </source>
</evidence>
<keyword evidence="2" id="KW-0547">Nucleotide-binding</keyword>
<gene>
    <name evidence="4" type="ORF">SNE40_016663</name>
</gene>
<keyword evidence="5" id="KW-1185">Reference proteome</keyword>
<dbReference type="Proteomes" id="UP001347796">
    <property type="component" value="Unassembled WGS sequence"/>
</dbReference>
<dbReference type="PANTHER" id="PTHR15045">
    <property type="entry name" value="FUCOSE-1-PHOSPHATE GUANYLYLTRANSFERASE"/>
    <property type="match status" value="1"/>
</dbReference>
<name>A0AAN8JCB6_PATCE</name>
<sequence length="596" mass="66633">MNNSDISSFMCGLLDKYKVLRGKTCTGEEFWDVAVITTADQSQKKAYEIQIEEKRTRNELPSDLPLIVVADPPGVKIGNGGSTLVALELLYEKYGPKLFELKIMIIHAGGWSQRMPNASILGKIFTALPHGEPVYQMLDMKLAMYWPFVKRMKAGVFIVCADDILTYNLGSDSNWSVSEYGFTALAHPSTMKMGNTHGVYVVADPDKIDKSKHIVEAECLEILQKPSDKRMEDAGAVVTGEGVHEFADGITVEGRMVYTDSSFFFGVDVIKKLLGLKKELGALTCEIDAYGDFLQALGPRANGKYITNTANISEMTQNLTECRLKVFQVLQNTDLHLILMHASKFNHIGTTHEYLHHLCQDSSFKSQLCLESAVFNKWQETPASPEKKRKKLDPIIDSCVMHSSLLKSSVIQSQSVVEYCEFDRPVNIGTNSIISNCQLLTSDKLNTSVLEIPSHIFIHTVAICSETFSKYVTIFFQIDDNLKKAVATADILKLPFMKSNLENVAQAIGVETFDTTCINGQCSLWNIKLFPAENTMTTSFQKALEMISCIKSKSKSLNNKLSSPLYSFSDLLKYKDVSTMIKYRQSLFKLIENSMK</sequence>
<evidence type="ECO:0000256" key="1">
    <source>
        <dbReference type="ARBA" id="ARBA00022679"/>
    </source>
</evidence>
<dbReference type="Pfam" id="PF07959">
    <property type="entry name" value="Fucose_pyrophosphorylase"/>
    <property type="match status" value="1"/>
</dbReference>
<organism evidence="4 5">
    <name type="scientific">Patella caerulea</name>
    <name type="common">Rayed Mediterranean limpet</name>
    <dbReference type="NCBI Taxonomy" id="87958"/>
    <lineage>
        <taxon>Eukaryota</taxon>
        <taxon>Metazoa</taxon>
        <taxon>Spiralia</taxon>
        <taxon>Lophotrochozoa</taxon>
        <taxon>Mollusca</taxon>
        <taxon>Gastropoda</taxon>
        <taxon>Patellogastropoda</taxon>
        <taxon>Patelloidea</taxon>
        <taxon>Patellidae</taxon>
        <taxon>Patella</taxon>
    </lineage>
</organism>
<evidence type="ECO:0000256" key="2">
    <source>
        <dbReference type="ARBA" id="ARBA00022741"/>
    </source>
</evidence>
<accession>A0AAN8JCB6</accession>
<dbReference type="PANTHER" id="PTHR15045:SF1">
    <property type="entry name" value="FUCOSE-1-PHOSPHATE GUANYLYLTRANSFERASE"/>
    <property type="match status" value="1"/>
</dbReference>
<proteinExistence type="predicted"/>
<dbReference type="GO" id="GO:0016772">
    <property type="term" value="F:transferase activity, transferring phosphorus-containing groups"/>
    <property type="evidence" value="ECO:0007669"/>
    <property type="project" value="InterPro"/>
</dbReference>
<dbReference type="GO" id="GO:0000166">
    <property type="term" value="F:nucleotide binding"/>
    <property type="evidence" value="ECO:0007669"/>
    <property type="project" value="UniProtKB-KW"/>
</dbReference>
<keyword evidence="1" id="KW-0808">Transferase</keyword>
<dbReference type="AlphaFoldDB" id="A0AAN8JCB6"/>
<reference evidence="4 5" key="1">
    <citation type="submission" date="2024-01" db="EMBL/GenBank/DDBJ databases">
        <title>The genome of the rayed Mediterranean limpet Patella caerulea (Linnaeus, 1758).</title>
        <authorList>
            <person name="Anh-Thu Weber A."/>
            <person name="Halstead-Nussloch G."/>
        </authorList>
    </citation>
    <scope>NUCLEOTIDE SEQUENCE [LARGE SCALE GENOMIC DNA]</scope>
    <source>
        <strain evidence="4">AATW-2023a</strain>
        <tissue evidence="4">Whole specimen</tissue>
    </source>
</reference>
<feature type="domain" description="GDP-fucose pyrophosphorylase" evidence="3">
    <location>
        <begin position="97"/>
        <end position="533"/>
    </location>
</feature>
<protein>
    <recommendedName>
        <fullName evidence="3">GDP-fucose pyrophosphorylase domain-containing protein</fullName>
    </recommendedName>
</protein>
<dbReference type="InterPro" id="IPR012887">
    <property type="entry name" value="GDP_fucose_pyrophosphorylase"/>
</dbReference>